<dbReference type="EMBL" id="JAWXYG010000004">
    <property type="protein sequence ID" value="KAK4274776.1"/>
    <property type="molecule type" value="Genomic_DNA"/>
</dbReference>
<proteinExistence type="predicted"/>
<dbReference type="SUPFAM" id="SSF46689">
    <property type="entry name" value="Homeodomain-like"/>
    <property type="match status" value="1"/>
</dbReference>
<organism evidence="7 8">
    <name type="scientific">Acacia crassicarpa</name>
    <name type="common">northern wattle</name>
    <dbReference type="NCBI Taxonomy" id="499986"/>
    <lineage>
        <taxon>Eukaryota</taxon>
        <taxon>Viridiplantae</taxon>
        <taxon>Streptophyta</taxon>
        <taxon>Embryophyta</taxon>
        <taxon>Tracheophyta</taxon>
        <taxon>Spermatophyta</taxon>
        <taxon>Magnoliopsida</taxon>
        <taxon>eudicotyledons</taxon>
        <taxon>Gunneridae</taxon>
        <taxon>Pentapetalae</taxon>
        <taxon>rosids</taxon>
        <taxon>fabids</taxon>
        <taxon>Fabales</taxon>
        <taxon>Fabaceae</taxon>
        <taxon>Caesalpinioideae</taxon>
        <taxon>mimosoid clade</taxon>
        <taxon>Acacieae</taxon>
        <taxon>Acacia</taxon>
    </lineage>
</organism>
<dbReference type="PROSITE" id="PS50090">
    <property type="entry name" value="MYB_LIKE"/>
    <property type="match status" value="1"/>
</dbReference>
<dbReference type="AlphaFoldDB" id="A0AAE1JQH5"/>
<comment type="subcellular location">
    <subcellularLocation>
        <location evidence="1">Nucleus</location>
    </subcellularLocation>
</comment>
<evidence type="ECO:0000256" key="5">
    <source>
        <dbReference type="SAM" id="MobiDB-lite"/>
    </source>
</evidence>
<dbReference type="GO" id="GO:0003700">
    <property type="term" value="F:DNA-binding transcription factor activity"/>
    <property type="evidence" value="ECO:0007669"/>
    <property type="project" value="InterPro"/>
</dbReference>
<dbReference type="GO" id="GO:0005634">
    <property type="term" value="C:nucleus"/>
    <property type="evidence" value="ECO:0007669"/>
    <property type="project" value="UniProtKB-SubCell"/>
</dbReference>
<name>A0AAE1JQH5_9FABA</name>
<dbReference type="CDD" id="cd00167">
    <property type="entry name" value="SANT"/>
    <property type="match status" value="1"/>
</dbReference>
<evidence type="ECO:0000256" key="4">
    <source>
        <dbReference type="ARBA" id="ARBA00023242"/>
    </source>
</evidence>
<dbReference type="InterPro" id="IPR009057">
    <property type="entry name" value="Homeodomain-like_sf"/>
</dbReference>
<sequence>MASSSTWTAKQNKKFENALAVYDEETPERWQKLSRAVGGNKTAEEVKMHYEKLVEDVRLIEEGLVPLPNYNTDVQVQPPRARPSSTVRTYSTYLDDQDRRIKSLSLH</sequence>
<accession>A0AAE1JQH5</accession>
<dbReference type="InterPro" id="IPR044636">
    <property type="entry name" value="RADIALIS-like"/>
</dbReference>
<feature type="compositionally biased region" description="Polar residues" evidence="5">
    <location>
        <begin position="83"/>
        <end position="92"/>
    </location>
</feature>
<evidence type="ECO:0000256" key="2">
    <source>
        <dbReference type="ARBA" id="ARBA00023015"/>
    </source>
</evidence>
<keyword evidence="3" id="KW-0804">Transcription</keyword>
<dbReference type="SMART" id="SM00717">
    <property type="entry name" value="SANT"/>
    <property type="match status" value="1"/>
</dbReference>
<evidence type="ECO:0000256" key="1">
    <source>
        <dbReference type="ARBA" id="ARBA00004123"/>
    </source>
</evidence>
<evidence type="ECO:0000259" key="6">
    <source>
        <dbReference type="PROSITE" id="PS50090"/>
    </source>
</evidence>
<protein>
    <recommendedName>
        <fullName evidence="6">Myb-like domain-containing protein</fullName>
    </recommendedName>
</protein>
<dbReference type="Gene3D" id="1.10.10.60">
    <property type="entry name" value="Homeodomain-like"/>
    <property type="match status" value="1"/>
</dbReference>
<keyword evidence="8" id="KW-1185">Reference proteome</keyword>
<dbReference type="PANTHER" id="PTHR43952">
    <property type="entry name" value="MYB FAMILY TRANSCRIPTION FACTOR-RELATED"/>
    <property type="match status" value="1"/>
</dbReference>
<dbReference type="InterPro" id="IPR001005">
    <property type="entry name" value="SANT/Myb"/>
</dbReference>
<reference evidence="7" key="1">
    <citation type="submission" date="2023-10" db="EMBL/GenBank/DDBJ databases">
        <title>Chromosome-level genome of the transformable northern wattle, Acacia crassicarpa.</title>
        <authorList>
            <person name="Massaro I."/>
            <person name="Sinha N.R."/>
            <person name="Poethig S."/>
            <person name="Leichty A.R."/>
        </authorList>
    </citation>
    <scope>NUCLEOTIDE SEQUENCE</scope>
    <source>
        <strain evidence="7">Acra3RX</strain>
        <tissue evidence="7">Leaf</tissue>
    </source>
</reference>
<gene>
    <name evidence="7" type="ORF">QN277_017954</name>
</gene>
<feature type="region of interest" description="Disordered" evidence="5">
    <location>
        <begin position="71"/>
        <end position="92"/>
    </location>
</feature>
<dbReference type="FunFam" id="1.10.10.60:FF:000154">
    <property type="entry name" value="Transcription factor SRM1"/>
    <property type="match status" value="1"/>
</dbReference>
<dbReference type="Proteomes" id="UP001293593">
    <property type="component" value="Unassembled WGS sequence"/>
</dbReference>
<evidence type="ECO:0000313" key="7">
    <source>
        <dbReference type="EMBL" id="KAK4274776.1"/>
    </source>
</evidence>
<evidence type="ECO:0000256" key="3">
    <source>
        <dbReference type="ARBA" id="ARBA00023163"/>
    </source>
</evidence>
<comment type="caution">
    <text evidence="7">The sequence shown here is derived from an EMBL/GenBank/DDBJ whole genome shotgun (WGS) entry which is preliminary data.</text>
</comment>
<feature type="domain" description="Myb-like" evidence="6">
    <location>
        <begin position="1"/>
        <end position="54"/>
    </location>
</feature>
<keyword evidence="2" id="KW-0805">Transcription regulation</keyword>
<evidence type="ECO:0000313" key="8">
    <source>
        <dbReference type="Proteomes" id="UP001293593"/>
    </source>
</evidence>
<keyword evidence="4" id="KW-0539">Nucleus</keyword>
<dbReference type="PANTHER" id="PTHR43952:SF72">
    <property type="entry name" value="MYB-LIKE DOMAIN-CONTAINING PROTEIN"/>
    <property type="match status" value="1"/>
</dbReference>